<dbReference type="PANTHER" id="PTHR23521">
    <property type="entry name" value="TRANSPORTER MFS SUPERFAMILY"/>
    <property type="match status" value="1"/>
</dbReference>
<feature type="transmembrane region" description="Helical" evidence="4">
    <location>
        <begin position="37"/>
        <end position="56"/>
    </location>
</feature>
<feature type="transmembrane region" description="Helical" evidence="4">
    <location>
        <begin position="235"/>
        <end position="255"/>
    </location>
</feature>
<reference evidence="5 6" key="1">
    <citation type="journal article" date="2013" name="ISME J.">
        <title>Comparative genomics of pathogenic lineages of Vibrio nigripulchritudo identifies virulence-associated traits.</title>
        <authorList>
            <person name="Goudenege D."/>
            <person name="Labreuche Y."/>
            <person name="Krin E."/>
            <person name="Ansquer D."/>
            <person name="Mangenot S."/>
            <person name="Calteau A."/>
            <person name="Medigue C."/>
            <person name="Mazel D."/>
            <person name="Polz M.F."/>
            <person name="Le Roux F."/>
        </authorList>
    </citation>
    <scope>NUCLEOTIDE SEQUENCE [LARGE SCALE GENOMIC DNA]</scope>
    <source>
        <strain evidence="5 6">SOn1</strain>
    </source>
</reference>
<dbReference type="EMBL" id="CAOF01000085">
    <property type="protein sequence ID" value="CCO46348.1"/>
    <property type="molecule type" value="Genomic_DNA"/>
</dbReference>
<evidence type="ECO:0000313" key="6">
    <source>
        <dbReference type="Proteomes" id="UP000018211"/>
    </source>
</evidence>
<proteinExistence type="predicted"/>
<dbReference type="RefSeq" id="WP_022611511.1">
    <property type="nucleotide sequence ID" value="NZ_LK391965.1"/>
</dbReference>
<dbReference type="InterPro" id="IPR036259">
    <property type="entry name" value="MFS_trans_sf"/>
</dbReference>
<organism evidence="5 6">
    <name type="scientific">Vibrio nigripulchritudo SOn1</name>
    <dbReference type="NCBI Taxonomy" id="1238450"/>
    <lineage>
        <taxon>Bacteria</taxon>
        <taxon>Pseudomonadati</taxon>
        <taxon>Pseudomonadota</taxon>
        <taxon>Gammaproteobacteria</taxon>
        <taxon>Vibrionales</taxon>
        <taxon>Vibrionaceae</taxon>
        <taxon>Vibrio</taxon>
    </lineage>
</organism>
<feature type="transmembrane region" description="Helical" evidence="4">
    <location>
        <begin position="198"/>
        <end position="223"/>
    </location>
</feature>
<feature type="transmembrane region" description="Helical" evidence="4">
    <location>
        <begin position="356"/>
        <end position="374"/>
    </location>
</feature>
<feature type="transmembrane region" description="Helical" evidence="4">
    <location>
        <begin position="159"/>
        <end position="177"/>
    </location>
</feature>
<evidence type="ECO:0000313" key="5">
    <source>
        <dbReference type="EMBL" id="CCO46348.1"/>
    </source>
</evidence>
<feature type="transmembrane region" description="Helical" evidence="4">
    <location>
        <begin position="286"/>
        <end position="311"/>
    </location>
</feature>
<dbReference type="InterPro" id="IPR011701">
    <property type="entry name" value="MFS"/>
</dbReference>
<keyword evidence="3 4" id="KW-0472">Membrane</keyword>
<protein>
    <submittedName>
        <fullName evidence="5">Permease of the major facilitator superfamily</fullName>
    </submittedName>
</protein>
<name>A0AAV2VNP8_9VIBR</name>
<sequence>MTTLAPFLLIVATLFVQLSSGINYVTIPLTMSEQGYGNTLIGFAMSFEIIGILLLYRPLSSCVEKWGLVPSVLLMSALRASSLVLLSHSQNYPLWLLGIFCYGASTGMMLVIIQTSLNTCIQGKLKGLVMGLFSAALSGGLALGPLLLQLPYIDPEWQLETSALITSLPFVLLLLAGQNTQSSDSSGTVRVRFALRHAKVILISAFVGGISFFGLPSFLTLYGMENALTESQSQLLLTMFMFGSVTLGIFVSTGASFLNRSIVVLGCIFTSVVCAVYLSLAVYTEYWLALTLLFFWGGSMGGIYAIGLTAVGERFCQQDQMSANMSYTIMDSLGGMTGLLVIGFMLDWMGSEGMTTVLITFGCALLVFFVYELLAPRQTFE</sequence>
<evidence type="ECO:0000256" key="2">
    <source>
        <dbReference type="ARBA" id="ARBA00022989"/>
    </source>
</evidence>
<dbReference type="SUPFAM" id="SSF103473">
    <property type="entry name" value="MFS general substrate transporter"/>
    <property type="match status" value="1"/>
</dbReference>
<feature type="transmembrane region" description="Helical" evidence="4">
    <location>
        <begin position="125"/>
        <end position="147"/>
    </location>
</feature>
<dbReference type="Proteomes" id="UP000018211">
    <property type="component" value="Unassembled WGS sequence"/>
</dbReference>
<gene>
    <name evidence="5" type="ORF">VIBNISOn1_1750020</name>
</gene>
<keyword evidence="2 4" id="KW-1133">Transmembrane helix</keyword>
<comment type="caution">
    <text evidence="5">The sequence shown here is derived from an EMBL/GenBank/DDBJ whole genome shotgun (WGS) entry which is preliminary data.</text>
</comment>
<keyword evidence="1 4" id="KW-0812">Transmembrane</keyword>
<dbReference type="PANTHER" id="PTHR23521:SF2">
    <property type="entry name" value="TRANSPORTER MFS SUPERFAMILY"/>
    <property type="match status" value="1"/>
</dbReference>
<feature type="transmembrane region" description="Helical" evidence="4">
    <location>
        <begin position="92"/>
        <end position="113"/>
    </location>
</feature>
<feature type="transmembrane region" description="Helical" evidence="4">
    <location>
        <begin position="262"/>
        <end position="280"/>
    </location>
</feature>
<dbReference type="Gene3D" id="1.20.1250.20">
    <property type="entry name" value="MFS general substrate transporter like domains"/>
    <property type="match status" value="2"/>
</dbReference>
<evidence type="ECO:0000256" key="3">
    <source>
        <dbReference type="ARBA" id="ARBA00023136"/>
    </source>
</evidence>
<evidence type="ECO:0000256" key="4">
    <source>
        <dbReference type="SAM" id="Phobius"/>
    </source>
</evidence>
<dbReference type="GO" id="GO:0005886">
    <property type="term" value="C:plasma membrane"/>
    <property type="evidence" value="ECO:0007669"/>
    <property type="project" value="TreeGrafter"/>
</dbReference>
<dbReference type="AlphaFoldDB" id="A0AAV2VNP8"/>
<accession>A0AAV2VNP8</accession>
<dbReference type="Pfam" id="PF07690">
    <property type="entry name" value="MFS_1"/>
    <property type="match status" value="1"/>
</dbReference>
<dbReference type="GO" id="GO:0022857">
    <property type="term" value="F:transmembrane transporter activity"/>
    <property type="evidence" value="ECO:0007669"/>
    <property type="project" value="InterPro"/>
</dbReference>
<feature type="transmembrane region" description="Helical" evidence="4">
    <location>
        <begin position="332"/>
        <end position="350"/>
    </location>
</feature>
<evidence type="ECO:0000256" key="1">
    <source>
        <dbReference type="ARBA" id="ARBA00022692"/>
    </source>
</evidence>